<dbReference type="RefSeq" id="WP_138666381.1">
    <property type="nucleotide sequence ID" value="NZ_VCKY01000034.1"/>
</dbReference>
<evidence type="ECO:0000313" key="1">
    <source>
        <dbReference type="EMBL" id="TMR22073.1"/>
    </source>
</evidence>
<sequence>MTSTTWGDTLPTPLPGMPGLFAPPTNPVLFEDEDHTFLLVPGTSQLEVYERGTAYARQQGLTLLGGVPSCMDTFQHIQCDGLACSTQRCRTHSVMCPPGSPGSWTAAFMAYRKATDAERLAQRAECGARPAGHAWQTDLYAHGGVGLYCTDCTATVRDLAPGAAHEPTHDAAVYGRVTAHGRAVLICAGRYDVALTGGRTRVNVDVVVQTVADAPVVHVSDRAAASR</sequence>
<evidence type="ECO:0000313" key="2">
    <source>
        <dbReference type="Proteomes" id="UP000309128"/>
    </source>
</evidence>
<proteinExistence type="predicted"/>
<reference evidence="1 2" key="1">
    <citation type="submission" date="2019-05" db="EMBL/GenBank/DDBJ databases">
        <title>Draft genome sequence of Nonomuraea turkmeniaca DSM 43926.</title>
        <authorList>
            <person name="Saricaoglu S."/>
            <person name="Isik K."/>
        </authorList>
    </citation>
    <scope>NUCLEOTIDE SEQUENCE [LARGE SCALE GENOMIC DNA]</scope>
    <source>
        <strain evidence="1 2">DSM 43926</strain>
    </source>
</reference>
<comment type="caution">
    <text evidence="1">The sequence shown here is derived from an EMBL/GenBank/DDBJ whole genome shotgun (WGS) entry which is preliminary data.</text>
</comment>
<dbReference type="AlphaFoldDB" id="A0A5S4FN07"/>
<dbReference type="EMBL" id="VCKY01000034">
    <property type="protein sequence ID" value="TMR22073.1"/>
    <property type="molecule type" value="Genomic_DNA"/>
</dbReference>
<organism evidence="1 2">
    <name type="scientific">Nonomuraea turkmeniaca</name>
    <dbReference type="NCBI Taxonomy" id="103838"/>
    <lineage>
        <taxon>Bacteria</taxon>
        <taxon>Bacillati</taxon>
        <taxon>Actinomycetota</taxon>
        <taxon>Actinomycetes</taxon>
        <taxon>Streptosporangiales</taxon>
        <taxon>Streptosporangiaceae</taxon>
        <taxon>Nonomuraea</taxon>
    </lineage>
</organism>
<gene>
    <name evidence="1" type="ORF">ETD86_12965</name>
</gene>
<name>A0A5S4FN07_9ACTN</name>
<protein>
    <submittedName>
        <fullName evidence="1">Uncharacterized protein</fullName>
    </submittedName>
</protein>
<accession>A0A5S4FN07</accession>
<dbReference type="Proteomes" id="UP000309128">
    <property type="component" value="Unassembled WGS sequence"/>
</dbReference>
<keyword evidence="2" id="KW-1185">Reference proteome</keyword>